<evidence type="ECO:0000256" key="4">
    <source>
        <dbReference type="ARBA" id="ARBA00023157"/>
    </source>
</evidence>
<dbReference type="OrthoDB" id="536211at2759"/>
<dbReference type="Pfam" id="PF13948">
    <property type="entry name" value="DUF4215"/>
    <property type="match status" value="1"/>
</dbReference>
<evidence type="ECO:0000256" key="3">
    <source>
        <dbReference type="ARBA" id="ARBA00022737"/>
    </source>
</evidence>
<dbReference type="GO" id="GO:0006508">
    <property type="term" value="P:proteolysis"/>
    <property type="evidence" value="ECO:0007669"/>
    <property type="project" value="TreeGrafter"/>
</dbReference>
<feature type="region of interest" description="Disordered" evidence="6">
    <location>
        <begin position="1351"/>
        <end position="1388"/>
    </location>
</feature>
<dbReference type="InterPro" id="IPR035976">
    <property type="entry name" value="Sushi/SCR/CCP_sf"/>
</dbReference>
<organism evidence="9">
    <name type="scientific">Tetraodon nigroviridis</name>
    <name type="common">Spotted green pufferfish</name>
    <name type="synonym">Chelonodon nigroviridis</name>
    <dbReference type="NCBI Taxonomy" id="99883"/>
    <lineage>
        <taxon>Eukaryota</taxon>
        <taxon>Metazoa</taxon>
        <taxon>Chordata</taxon>
        <taxon>Craniata</taxon>
        <taxon>Vertebrata</taxon>
        <taxon>Euteleostomi</taxon>
        <taxon>Actinopterygii</taxon>
        <taxon>Neopterygii</taxon>
        <taxon>Teleostei</taxon>
        <taxon>Neoteleostei</taxon>
        <taxon>Acanthomorphata</taxon>
        <taxon>Eupercaria</taxon>
        <taxon>Tetraodontiformes</taxon>
        <taxon>Tetradontoidea</taxon>
        <taxon>Tetraodontidae</taxon>
        <taxon>Tetraodon</taxon>
    </lineage>
</organism>
<dbReference type="InterPro" id="IPR043543">
    <property type="entry name" value="PAPPA/PAPPA2"/>
</dbReference>
<dbReference type="Pfam" id="PF25900">
    <property type="entry name" value="PAPPA"/>
    <property type="match status" value="1"/>
</dbReference>
<dbReference type="Gene3D" id="2.10.70.10">
    <property type="entry name" value="Complement Module, domain 1"/>
    <property type="match status" value="3"/>
</dbReference>
<sequence length="1769" mass="193374">MLLGRPLLISLVLIANTRLLGSVRADALRRYKRAMARRAERGLSSLAGEPCTVSGVWGSRRQPRSVSVSQQRPPVAPERSHRSRRGSHPLESAAALCAGGCRFESGGTHQAWLEKRSGAGNWSETVGAGGQYGKQRDNRSATEEEDLGDGAGAARPGPPSAGPSSSSSRSRFTRDLRPVFPNEDEGNSSLYREVSPDSTTHSHGAESAPLEGDGDQKIPTGILGSRSEEDSSGEVEEVDVPPVGSPSPWRSGLLRVPSSWMTALYFGGGREQLKLDPAAGLELPRDKFSLELWLKPEGGQSNPAVVAGVFDHCSHSLSDKGWSVGIRTFGPSSTKDARFYFTLRTDRASKATTVYSQRRYRAASWTHLVATYDGLHMTLYADGAKVAESSLQTGNLYSPFMKTCRNFFLGSGQLDQSHSFRGLIGGVVLWNYERSHMELLKGPLQTDPNVPVLAMWADFLKVEQIWTPNKAGLHPAVVPTPVPEPEVVSPYLPPPCGLTPCDNTDIISGYNNNWQLCAHKRVRYRIVNLCNDDGALYAWKRQDGVCNMECNSIQYDYDDGDCCDPEVTNVVKTCFDPESPDRNESRTRQVCQAYMSVKELKEELHLSGADTLNVFFASNSVREELAGAATWPWAKEALTHQGGMVLNPAYFGTVSHQNTMIHEMGHILGLYHVFKGVSERESCEDPCRETTPSMETGDLCADTAPMPKSKACQDPGAVNDTCGLATYRGTPYSNYMSYTDDNCTNHFTPNQMARMHCYLDLVYQNWMADGPPASIPLAPAVSGHSLDSVLIHWLPPVRGPLYPSSSAPLLSCGDCSLDGVFHQYAYEAASPRVCDTSGYWTPDEAVGPPDVEQPCEPSLQAWSPELSLYDTNVTSPCPDTEGCTLTLTFLHPVVPHALTLWVTYISSNNPAVADIELIRDGAQSIHLGPQHVFCDMPLTMRLDTGNTTISAVKLCTFDERLEIDAIMLSSGPGSPLCSGCSPLRYRVERQPAFTRAPEPQTHRTFTDSSVQQGVKYQYVIQVEADGLLNRFSPPLVYTHGQPYCGDGLVQGPEDCDDGNLLDGDGCSKKCLMETGFNCKGEFILVAVAKNVHAKKGALLHTAEEADVMSFTSQRAGLSNRVLHLRAPSQCYVFEGDGVCEDFERSSSIQDCGYFTPLGYSDQWASTAAASHQHPERCPAHAVTGEPSLTKLCRFQHLEVSDRSPSDAWFPCTAQPDTNNDLEYSFWLKVGFVQPGVAASVLVYLASDGSWSGEQCRRTVTIFLSDTSGTNHSLGTNFRTHDLSCHRNPLVVNVNHDLSRPFFLTAGVILRFSSPSVAVRGVALRTSCHFSTFALTGCASEAACISSPVRRTTAAPRSYSTPPSGRPLRKPAQRTAKAPQPCTHGVSVDVPDRGRSLAAPFSVTMVTASPLGAAGRRRPVSLDASPHLPFQRQTHLKCLHGSWDQTVSCQPTDCGLPDPSYVYHAVFSCPQGTTFGKQCSFTCRPPAILQGQWSRCVNVLVLMSRSERDSDRLVCLEDGLWSFPEAYCKIECAEVPSIPSARLLTADCLTSGHDIGSVCRYKCNPGFYVTGSLKNKTPRKHFRLACLESGRWEEASCEAVSCPALPDVFQRMYTCTNSLYYDTRCTLHCQDPAESMEIRCNKDGKWTAEFSMCSGIQGSCPPPPPDLNSVEYSCEQGTDVGSQCFPTCLVTLDMALWDPVVLPNGTTAAALKHWMLPSKVSSIVCTGMMKWFPDPQQIHCIQSCEVIQFGVDCDHDECTCRDPDAEENKS</sequence>
<accession>Q4RL21</accession>
<dbReference type="NCBIfam" id="TIGR02232">
    <property type="entry name" value="myxo_disulf_rpt"/>
    <property type="match status" value="1"/>
</dbReference>
<protein>
    <submittedName>
        <fullName evidence="9">(spotted green pufferfish) hypothetical protein</fullName>
    </submittedName>
</protein>
<dbReference type="InterPro" id="IPR000436">
    <property type="entry name" value="Sushi_SCR_CCP_dom"/>
</dbReference>
<dbReference type="MEROPS" id="M43.004"/>
<dbReference type="SUPFAM" id="SSF57535">
    <property type="entry name" value="Complement control module/SCR domain"/>
    <property type="match status" value="3"/>
</dbReference>
<dbReference type="InterPro" id="IPR013320">
    <property type="entry name" value="ConA-like_dom_sf"/>
</dbReference>
<dbReference type="InterPro" id="IPR008754">
    <property type="entry name" value="Peptidase_M43"/>
</dbReference>
<evidence type="ECO:0000256" key="1">
    <source>
        <dbReference type="ARBA" id="ARBA00008721"/>
    </source>
</evidence>
<dbReference type="Pfam" id="PF00084">
    <property type="entry name" value="Sushi"/>
    <property type="match status" value="1"/>
</dbReference>
<dbReference type="InterPro" id="IPR006558">
    <property type="entry name" value="LamG-like"/>
</dbReference>
<dbReference type="InterPro" id="IPR011936">
    <property type="entry name" value="Myxo_disulph_rpt"/>
</dbReference>
<keyword evidence="3" id="KW-0677">Repeat</keyword>
<dbReference type="InterPro" id="IPR058897">
    <property type="entry name" value="PAPPA_SD_C"/>
</dbReference>
<evidence type="ECO:0000256" key="7">
    <source>
        <dbReference type="SAM" id="SignalP"/>
    </source>
</evidence>
<dbReference type="GO" id="GO:0004222">
    <property type="term" value="F:metalloendopeptidase activity"/>
    <property type="evidence" value="ECO:0007669"/>
    <property type="project" value="TreeGrafter"/>
</dbReference>
<dbReference type="PROSITE" id="PS50923">
    <property type="entry name" value="SUSHI"/>
    <property type="match status" value="1"/>
</dbReference>
<proteinExistence type="inferred from homology"/>
<comment type="caution">
    <text evidence="9">The sequence shown here is derived from an EMBL/GenBank/DDBJ whole genome shotgun (WGS) entry which is preliminary data.</text>
</comment>
<dbReference type="Gene3D" id="3.40.390.10">
    <property type="entry name" value="Collagenase (Catalytic Domain)"/>
    <property type="match status" value="1"/>
</dbReference>
<comment type="caution">
    <text evidence="5">Lacks conserved residue(s) required for the propagation of feature annotation.</text>
</comment>
<dbReference type="Pfam" id="PF13385">
    <property type="entry name" value="Laminin_G_3"/>
    <property type="match status" value="1"/>
</dbReference>
<dbReference type="GO" id="GO:0005615">
    <property type="term" value="C:extracellular space"/>
    <property type="evidence" value="ECO:0007669"/>
    <property type="project" value="TreeGrafter"/>
</dbReference>
<dbReference type="SUPFAM" id="SSF49899">
    <property type="entry name" value="Concanavalin A-like lectins/glucanases"/>
    <property type="match status" value="1"/>
</dbReference>
<dbReference type="FunFam" id="3.40.390.10:FF:000031">
    <property type="entry name" value="Pappalysin 2"/>
    <property type="match status" value="1"/>
</dbReference>
<dbReference type="SUPFAM" id="SSF55486">
    <property type="entry name" value="Metalloproteases ('zincins'), catalytic domain"/>
    <property type="match status" value="1"/>
</dbReference>
<reference evidence="9" key="1">
    <citation type="journal article" date="2004" name="Nature">
        <title>Genome duplication in the teleost fish Tetraodon nigroviridis reveals the early vertebrate proto-karyotype.</title>
        <authorList>
            <person name="Jaillon O."/>
            <person name="Aury J.-M."/>
            <person name="Brunet F."/>
            <person name="Petit J.-L."/>
            <person name="Stange-Thomann N."/>
            <person name="Mauceli E."/>
            <person name="Bouneau L."/>
            <person name="Fischer C."/>
            <person name="Ozouf-Costaz C."/>
            <person name="Bernot A."/>
            <person name="Nicaud S."/>
            <person name="Jaffe D."/>
            <person name="Fisher S."/>
            <person name="Lutfalla G."/>
            <person name="Dossat C."/>
            <person name="Segurens B."/>
            <person name="Dasilva C."/>
            <person name="Salanoubat M."/>
            <person name="Levy M."/>
            <person name="Boudet N."/>
            <person name="Castellano S."/>
            <person name="Anthouard V."/>
            <person name="Jubin C."/>
            <person name="Castelli V."/>
            <person name="Katinka M."/>
            <person name="Vacherie B."/>
            <person name="Biemont C."/>
            <person name="Skalli Z."/>
            <person name="Cattolico L."/>
            <person name="Poulain J."/>
            <person name="De Berardinis V."/>
            <person name="Cruaud C."/>
            <person name="Duprat S."/>
            <person name="Brottier P."/>
            <person name="Coutanceau J.-P."/>
            <person name="Gouzy J."/>
            <person name="Parra G."/>
            <person name="Lardier G."/>
            <person name="Chapple C."/>
            <person name="McKernan K.J."/>
            <person name="McEwan P."/>
            <person name="Bosak S."/>
            <person name="Kellis M."/>
            <person name="Volff J.-N."/>
            <person name="Guigo R."/>
            <person name="Zody M.C."/>
            <person name="Mesirov J."/>
            <person name="Lindblad-Toh K."/>
            <person name="Birren B."/>
            <person name="Nusbaum C."/>
            <person name="Kahn D."/>
            <person name="Robinson-Rechavi M."/>
            <person name="Laudet V."/>
            <person name="Schachter V."/>
            <person name="Quetier F."/>
            <person name="Saurin W."/>
            <person name="Scarpelli C."/>
            <person name="Wincker P."/>
            <person name="Lander E.S."/>
            <person name="Weissenbach J."/>
            <person name="Roest Crollius H."/>
        </authorList>
    </citation>
    <scope>NUCLEOTIDE SEQUENCE [LARGE SCALE GENOMIC DNA]</scope>
</reference>
<evidence type="ECO:0000256" key="6">
    <source>
        <dbReference type="SAM" id="MobiDB-lite"/>
    </source>
</evidence>
<feature type="compositionally biased region" description="Low complexity" evidence="6">
    <location>
        <begin position="64"/>
        <end position="73"/>
    </location>
</feature>
<feature type="compositionally biased region" description="Acidic residues" evidence="6">
    <location>
        <begin position="230"/>
        <end position="239"/>
    </location>
</feature>
<gene>
    <name evidence="9" type="ORF">GSTENG00032682001</name>
</gene>
<dbReference type="Gene3D" id="2.60.120.200">
    <property type="match status" value="1"/>
</dbReference>
<dbReference type="SMART" id="SM00560">
    <property type="entry name" value="LamGL"/>
    <property type="match status" value="1"/>
</dbReference>
<feature type="region of interest" description="Disordered" evidence="6">
    <location>
        <begin position="57"/>
        <end position="90"/>
    </location>
</feature>
<feature type="region of interest" description="Disordered" evidence="6">
    <location>
        <begin position="120"/>
        <end position="246"/>
    </location>
</feature>
<dbReference type="KEGG" id="tng:GSTEN00032682G001"/>
<feature type="domain" description="Sushi" evidence="8">
    <location>
        <begin position="1529"/>
        <end position="1598"/>
    </location>
</feature>
<name>Q4RL21_TETNG</name>
<reference evidence="9" key="2">
    <citation type="submission" date="2004-02" db="EMBL/GenBank/DDBJ databases">
        <authorList>
            <consortium name="Genoscope"/>
            <consortium name="Whitehead Institute Centre for Genome Research"/>
        </authorList>
    </citation>
    <scope>NUCLEOTIDE SEQUENCE</scope>
</reference>
<dbReference type="GO" id="GO:0007166">
    <property type="term" value="P:cell surface receptor signaling pathway"/>
    <property type="evidence" value="ECO:0007669"/>
    <property type="project" value="TreeGrafter"/>
</dbReference>
<evidence type="ECO:0000256" key="5">
    <source>
        <dbReference type="PROSITE-ProRule" id="PRU00302"/>
    </source>
</evidence>
<keyword evidence="2 7" id="KW-0732">Signal</keyword>
<evidence type="ECO:0000313" key="9">
    <source>
        <dbReference type="EMBL" id="CAG10911.1"/>
    </source>
</evidence>
<dbReference type="Pfam" id="PF05572">
    <property type="entry name" value="Peptidase_M43"/>
    <property type="match status" value="1"/>
</dbReference>
<dbReference type="PANTHER" id="PTHR46130">
    <property type="entry name" value="LAMGL DOMAIN-CONTAINING PROTEIN"/>
    <property type="match status" value="1"/>
</dbReference>
<keyword evidence="5" id="KW-0768">Sushi</keyword>
<comment type="similarity">
    <text evidence="1">Belongs to the peptidase M43B family.</text>
</comment>
<keyword evidence="4" id="KW-1015">Disulfide bond</keyword>
<dbReference type="SMART" id="SM00032">
    <property type="entry name" value="CCP"/>
    <property type="match status" value="3"/>
</dbReference>
<dbReference type="InterPro" id="IPR024079">
    <property type="entry name" value="MetalloPept_cat_dom_sf"/>
</dbReference>
<evidence type="ECO:0000259" key="8">
    <source>
        <dbReference type="PROSITE" id="PS50923"/>
    </source>
</evidence>
<feature type="chain" id="PRO_5004243066" evidence="7">
    <location>
        <begin position="26"/>
        <end position="1769"/>
    </location>
</feature>
<dbReference type="PANTHER" id="PTHR46130:SF1">
    <property type="entry name" value="PAPPALYSIN-2"/>
    <property type="match status" value="1"/>
</dbReference>
<dbReference type="EMBL" id="CAAE01015024">
    <property type="protein sequence ID" value="CAG10911.1"/>
    <property type="molecule type" value="Genomic_DNA"/>
</dbReference>
<evidence type="ECO:0000256" key="2">
    <source>
        <dbReference type="ARBA" id="ARBA00022729"/>
    </source>
</evidence>
<dbReference type="CDD" id="cd00033">
    <property type="entry name" value="CCP"/>
    <property type="match status" value="2"/>
</dbReference>
<feature type="non-terminal residue" evidence="9">
    <location>
        <position position="1769"/>
    </location>
</feature>
<feature type="signal peptide" evidence="7">
    <location>
        <begin position="1"/>
        <end position="25"/>
    </location>
</feature>